<gene>
    <name evidence="2" type="ORF">WN59_07460</name>
</gene>
<dbReference type="Gene3D" id="3.40.30.10">
    <property type="entry name" value="Glutaredoxin"/>
    <property type="match status" value="1"/>
</dbReference>
<dbReference type="GO" id="GO:0016491">
    <property type="term" value="F:oxidoreductase activity"/>
    <property type="evidence" value="ECO:0007669"/>
    <property type="project" value="InterPro"/>
</dbReference>
<dbReference type="EMBL" id="LAYZ01000004">
    <property type="protein sequence ID" value="KKK34557.1"/>
    <property type="molecule type" value="Genomic_DNA"/>
</dbReference>
<evidence type="ECO:0000259" key="1">
    <source>
        <dbReference type="Pfam" id="PF01323"/>
    </source>
</evidence>
<dbReference type="SUPFAM" id="SSF52833">
    <property type="entry name" value="Thioredoxin-like"/>
    <property type="match status" value="1"/>
</dbReference>
<dbReference type="Pfam" id="PF01323">
    <property type="entry name" value="DSBA"/>
    <property type="match status" value="1"/>
</dbReference>
<name>A0A0M2SNS9_9STAP</name>
<dbReference type="AlphaFoldDB" id="A0A0M2SNS9"/>
<reference evidence="2 3" key="1">
    <citation type="submission" date="2015-04" db="EMBL/GenBank/DDBJ databases">
        <title>Taxonomic description and genome sequence of Salinicoccus sediminis sp. nov., a novel hyper halotolerant bacterium isolated from marine sediment.</title>
        <authorList>
            <person name="Mathan Kumar R."/>
            <person name="Kaur G."/>
            <person name="Kumar N."/>
            <person name="Kumar A."/>
            <person name="Singh N.K."/>
            <person name="Kaur N."/>
            <person name="Mayilraj S."/>
        </authorList>
    </citation>
    <scope>NUCLEOTIDE SEQUENCE [LARGE SCALE GENOMIC DNA]</scope>
    <source>
        <strain evidence="2 3">SV-16</strain>
    </source>
</reference>
<accession>A0A0M2SNS9</accession>
<sequence length="210" mass="23444">MKVEIWSDIGCPFCYIGKRNFEAGVEEFAGKDELEVVYRSFQLDPTAEKEPDETMAELLAKKYDKSVKEAEIMNSQVADTAKAAGLEFNMEKVVPSNSRDAHRLVKFAREEGLDAEAMDRLYKAYFTDGVNVADTEELVEIGTGLGLDEEKVREMLDSDLYKEQVIEDQNVANQLGAQGVPLFVINRKYGISGAQPPQAFKEALTKASEE</sequence>
<evidence type="ECO:0000313" key="2">
    <source>
        <dbReference type="EMBL" id="KKK34557.1"/>
    </source>
</evidence>
<dbReference type="OrthoDB" id="9799122at2"/>
<dbReference type="STRING" id="1432562.WN59_07460"/>
<evidence type="ECO:0000313" key="3">
    <source>
        <dbReference type="Proteomes" id="UP000034287"/>
    </source>
</evidence>
<dbReference type="Proteomes" id="UP000034287">
    <property type="component" value="Unassembled WGS sequence"/>
</dbReference>
<dbReference type="PANTHER" id="PTHR13887">
    <property type="entry name" value="GLUTATHIONE S-TRANSFERASE KAPPA"/>
    <property type="match status" value="1"/>
</dbReference>
<proteinExistence type="predicted"/>
<dbReference type="RefSeq" id="WP_046515171.1">
    <property type="nucleotide sequence ID" value="NZ_LAYZ01000004.1"/>
</dbReference>
<feature type="domain" description="DSBA-like thioredoxin" evidence="1">
    <location>
        <begin position="3"/>
        <end position="204"/>
    </location>
</feature>
<dbReference type="InterPro" id="IPR036249">
    <property type="entry name" value="Thioredoxin-like_sf"/>
</dbReference>
<dbReference type="PANTHER" id="PTHR13887:SF41">
    <property type="entry name" value="THIOREDOXIN SUPERFAMILY PROTEIN"/>
    <property type="match status" value="1"/>
</dbReference>
<dbReference type="PATRIC" id="fig|1432562.3.peg.1487"/>
<organism evidence="2 3">
    <name type="scientific">Salinicoccus sediminis</name>
    <dbReference type="NCBI Taxonomy" id="1432562"/>
    <lineage>
        <taxon>Bacteria</taxon>
        <taxon>Bacillati</taxon>
        <taxon>Bacillota</taxon>
        <taxon>Bacilli</taxon>
        <taxon>Bacillales</taxon>
        <taxon>Staphylococcaceae</taxon>
        <taxon>Salinicoccus</taxon>
    </lineage>
</organism>
<comment type="caution">
    <text evidence="2">The sequence shown here is derived from an EMBL/GenBank/DDBJ whole genome shotgun (WGS) entry which is preliminary data.</text>
</comment>
<dbReference type="CDD" id="cd03024">
    <property type="entry name" value="DsbA_FrnE"/>
    <property type="match status" value="1"/>
</dbReference>
<keyword evidence="3" id="KW-1185">Reference proteome</keyword>
<dbReference type="InterPro" id="IPR001853">
    <property type="entry name" value="DSBA-like_thioredoxin_dom"/>
</dbReference>
<protein>
    <submittedName>
        <fullName evidence="2">DSBA oxidoreductase</fullName>
    </submittedName>
</protein>